<evidence type="ECO:0000259" key="7">
    <source>
        <dbReference type="PROSITE" id="PS50011"/>
    </source>
</evidence>
<dbReference type="Pfam" id="PF00433">
    <property type="entry name" value="Pkinase_C"/>
    <property type="match status" value="1"/>
</dbReference>
<dbReference type="InterPro" id="IPR000961">
    <property type="entry name" value="AGC-kinase_C"/>
</dbReference>
<keyword evidence="4" id="KW-0547">Nucleotide-binding</keyword>
<dbReference type="InParanoid" id="G5BFQ5"/>
<accession>G5BFQ5</accession>
<reference evidence="9 10" key="1">
    <citation type="journal article" date="2011" name="Nature">
        <title>Genome sequencing reveals insights into physiology and longevity of the naked mole rat.</title>
        <authorList>
            <person name="Kim E.B."/>
            <person name="Fang X."/>
            <person name="Fushan A.A."/>
            <person name="Huang Z."/>
            <person name="Lobanov A.V."/>
            <person name="Han L."/>
            <person name="Marino S.M."/>
            <person name="Sun X."/>
            <person name="Turanov A.A."/>
            <person name="Yang P."/>
            <person name="Yim S.H."/>
            <person name="Zhao X."/>
            <person name="Kasaikina M.V."/>
            <person name="Stoletzki N."/>
            <person name="Peng C."/>
            <person name="Polak P."/>
            <person name="Xiong Z."/>
            <person name="Kiezun A."/>
            <person name="Zhu Y."/>
            <person name="Chen Y."/>
            <person name="Kryukov G.V."/>
            <person name="Zhang Q."/>
            <person name="Peshkin L."/>
            <person name="Yang L."/>
            <person name="Bronson R.T."/>
            <person name="Buffenstein R."/>
            <person name="Wang B."/>
            <person name="Han C."/>
            <person name="Li Q."/>
            <person name="Chen L."/>
            <person name="Zhao W."/>
            <person name="Sunyaev S.R."/>
            <person name="Park T.J."/>
            <person name="Zhang G."/>
            <person name="Wang J."/>
            <person name="Gladyshev V.N."/>
        </authorList>
    </citation>
    <scope>NUCLEOTIDE SEQUENCE [LARGE SCALE GENOMIC DNA]</scope>
</reference>
<keyword evidence="2" id="KW-0597">Phosphoprotein</keyword>
<keyword evidence="3" id="KW-0808">Transferase</keyword>
<dbReference type="Proteomes" id="UP000006813">
    <property type="component" value="Unassembled WGS sequence"/>
</dbReference>
<dbReference type="SMART" id="SM00133">
    <property type="entry name" value="S_TK_X"/>
    <property type="match status" value="1"/>
</dbReference>
<dbReference type="FunFam" id="1.10.510.10:FF:000048">
    <property type="entry name" value="Protein kinase C"/>
    <property type="match status" value="1"/>
</dbReference>
<dbReference type="Pfam" id="PF00069">
    <property type="entry name" value="Pkinase"/>
    <property type="match status" value="1"/>
</dbReference>
<dbReference type="InterPro" id="IPR017892">
    <property type="entry name" value="Pkinase_C"/>
</dbReference>
<dbReference type="InterPro" id="IPR011009">
    <property type="entry name" value="Kinase-like_dom_sf"/>
</dbReference>
<evidence type="ECO:0000256" key="3">
    <source>
        <dbReference type="ARBA" id="ARBA00022679"/>
    </source>
</evidence>
<evidence type="ECO:0000313" key="9">
    <source>
        <dbReference type="EMBL" id="EHB08116.1"/>
    </source>
</evidence>
<keyword evidence="6" id="KW-0067">ATP-binding</keyword>
<gene>
    <name evidence="9" type="ORF">GW7_01049</name>
</gene>
<dbReference type="SUPFAM" id="SSF56112">
    <property type="entry name" value="Protein kinase-like (PK-like)"/>
    <property type="match status" value="1"/>
</dbReference>
<evidence type="ECO:0000256" key="2">
    <source>
        <dbReference type="ARBA" id="ARBA00022553"/>
    </source>
</evidence>
<dbReference type="AlphaFoldDB" id="G5BFQ5"/>
<dbReference type="Gene3D" id="1.10.510.10">
    <property type="entry name" value="Transferase(Phosphotransferase) domain 1"/>
    <property type="match status" value="1"/>
</dbReference>
<proteinExistence type="predicted"/>
<evidence type="ECO:0000256" key="5">
    <source>
        <dbReference type="ARBA" id="ARBA00022777"/>
    </source>
</evidence>
<feature type="domain" description="Protein kinase" evidence="7">
    <location>
        <begin position="1"/>
        <end position="217"/>
    </location>
</feature>
<dbReference type="PROSITE" id="PS51285">
    <property type="entry name" value="AGC_KINASE_CTER"/>
    <property type="match status" value="1"/>
</dbReference>
<dbReference type="STRING" id="10181.G5BFQ5"/>
<dbReference type="GO" id="GO:0005524">
    <property type="term" value="F:ATP binding"/>
    <property type="evidence" value="ECO:0007669"/>
    <property type="project" value="UniProtKB-KW"/>
</dbReference>
<organism evidence="9 10">
    <name type="scientific">Heterocephalus glaber</name>
    <name type="common">Naked mole rat</name>
    <dbReference type="NCBI Taxonomy" id="10181"/>
    <lineage>
        <taxon>Eukaryota</taxon>
        <taxon>Metazoa</taxon>
        <taxon>Chordata</taxon>
        <taxon>Craniata</taxon>
        <taxon>Vertebrata</taxon>
        <taxon>Euteleostomi</taxon>
        <taxon>Mammalia</taxon>
        <taxon>Eutheria</taxon>
        <taxon>Euarchontoglires</taxon>
        <taxon>Glires</taxon>
        <taxon>Rodentia</taxon>
        <taxon>Hystricomorpha</taxon>
        <taxon>Bathyergidae</taxon>
        <taxon>Heterocephalus</taxon>
    </lineage>
</organism>
<evidence type="ECO:0000313" key="10">
    <source>
        <dbReference type="Proteomes" id="UP000006813"/>
    </source>
</evidence>
<evidence type="ECO:0000259" key="8">
    <source>
        <dbReference type="PROSITE" id="PS51285"/>
    </source>
</evidence>
<feature type="non-terminal residue" evidence="9">
    <location>
        <position position="1"/>
    </location>
</feature>
<sequence>RLALILGRDIMTRSFENSIPVEGLCDKDQDVWCLDSKQLFTTDWNILKCLVQEKRNPSTTELKAAGESCIVRMAVLFRPNASAEGHIKVTDYCVCKEGLQPEDTTSTYCGTPNYLAPEVVRGEDYSFAVDWWALGVLMYEMMIGESPFHLDESSENSDQNSHNNLLYVILERDLLIPRCLSLKAASVLESFLNRDPKEQLCGHPNRGFADVQEHPFFQNVNWHLMEQKQVVPPFKPNISGEFGLDNFDPQFTNEPVQLTPENNNILTKIDGYEVAGFEYINRLSVYEEEWV</sequence>
<dbReference type="SMART" id="SM00220">
    <property type="entry name" value="S_TKc"/>
    <property type="match status" value="1"/>
</dbReference>
<keyword evidence="1" id="KW-0723">Serine/threonine-protein kinase</keyword>
<evidence type="ECO:0000256" key="4">
    <source>
        <dbReference type="ARBA" id="ARBA00022741"/>
    </source>
</evidence>
<evidence type="ECO:0000256" key="6">
    <source>
        <dbReference type="ARBA" id="ARBA00022840"/>
    </source>
</evidence>
<keyword evidence="5 9" id="KW-0418">Kinase</keyword>
<evidence type="ECO:0000256" key="1">
    <source>
        <dbReference type="ARBA" id="ARBA00022527"/>
    </source>
</evidence>
<dbReference type="PROSITE" id="PS50011">
    <property type="entry name" value="PROTEIN_KINASE_DOM"/>
    <property type="match status" value="1"/>
</dbReference>
<dbReference type="PANTHER" id="PTHR24351">
    <property type="entry name" value="RIBOSOMAL PROTEIN S6 KINASE"/>
    <property type="match status" value="1"/>
</dbReference>
<dbReference type="GO" id="GO:0004674">
    <property type="term" value="F:protein serine/threonine kinase activity"/>
    <property type="evidence" value="ECO:0007669"/>
    <property type="project" value="UniProtKB-KW"/>
</dbReference>
<name>G5BFQ5_HETGA</name>
<feature type="domain" description="AGC-kinase C-terminal" evidence="8">
    <location>
        <begin position="218"/>
        <end position="289"/>
    </location>
</feature>
<dbReference type="EMBL" id="JH170058">
    <property type="protein sequence ID" value="EHB08116.1"/>
    <property type="molecule type" value="Genomic_DNA"/>
</dbReference>
<protein>
    <submittedName>
        <fullName evidence="9">Protein kinase C iota type</fullName>
    </submittedName>
</protein>
<dbReference type="InterPro" id="IPR000719">
    <property type="entry name" value="Prot_kinase_dom"/>
</dbReference>
<dbReference type="Gene3D" id="3.30.200.20">
    <property type="entry name" value="Phosphorylase Kinase, domain 1"/>
    <property type="match status" value="1"/>
</dbReference>